<reference evidence="1" key="1">
    <citation type="submission" date="2014-11" db="EMBL/GenBank/DDBJ databases">
        <authorList>
            <person name="Amaro Gonzalez C."/>
        </authorList>
    </citation>
    <scope>NUCLEOTIDE SEQUENCE</scope>
</reference>
<sequence length="25" mass="2918">MQDNQLSMFFLSPHHIAFTLLTVIN</sequence>
<reference evidence="1" key="2">
    <citation type="journal article" date="2015" name="Fish Shellfish Immunol.">
        <title>Early steps in the European eel (Anguilla anguilla)-Vibrio vulnificus interaction in the gills: Role of the RtxA13 toxin.</title>
        <authorList>
            <person name="Callol A."/>
            <person name="Pajuelo D."/>
            <person name="Ebbesson L."/>
            <person name="Teles M."/>
            <person name="MacKenzie S."/>
            <person name="Amaro C."/>
        </authorList>
    </citation>
    <scope>NUCLEOTIDE SEQUENCE</scope>
</reference>
<accession>A0A0E9VIY9</accession>
<proteinExistence type="predicted"/>
<dbReference type="AlphaFoldDB" id="A0A0E9VIY9"/>
<organism evidence="1">
    <name type="scientific">Anguilla anguilla</name>
    <name type="common">European freshwater eel</name>
    <name type="synonym">Muraena anguilla</name>
    <dbReference type="NCBI Taxonomy" id="7936"/>
    <lineage>
        <taxon>Eukaryota</taxon>
        <taxon>Metazoa</taxon>
        <taxon>Chordata</taxon>
        <taxon>Craniata</taxon>
        <taxon>Vertebrata</taxon>
        <taxon>Euteleostomi</taxon>
        <taxon>Actinopterygii</taxon>
        <taxon>Neopterygii</taxon>
        <taxon>Teleostei</taxon>
        <taxon>Anguilliformes</taxon>
        <taxon>Anguillidae</taxon>
        <taxon>Anguilla</taxon>
    </lineage>
</organism>
<evidence type="ECO:0000313" key="1">
    <source>
        <dbReference type="EMBL" id="JAH78032.1"/>
    </source>
</evidence>
<protein>
    <submittedName>
        <fullName evidence="1">Uncharacterized protein</fullName>
    </submittedName>
</protein>
<dbReference type="EMBL" id="GBXM01030545">
    <property type="protein sequence ID" value="JAH78032.1"/>
    <property type="molecule type" value="Transcribed_RNA"/>
</dbReference>
<name>A0A0E9VIY9_ANGAN</name>